<organism evidence="3 4">
    <name type="scientific">Methanolapillus millepedarum</name>
    <dbReference type="NCBI Taxonomy" id="3028296"/>
    <lineage>
        <taxon>Archaea</taxon>
        <taxon>Methanobacteriati</taxon>
        <taxon>Methanobacteriota</taxon>
        <taxon>Stenosarchaea group</taxon>
        <taxon>Methanomicrobia</taxon>
        <taxon>Methanosarcinales</taxon>
        <taxon>Methanosarcinaceae</taxon>
        <taxon>Methanolapillus</taxon>
    </lineage>
</organism>
<evidence type="ECO:0000256" key="1">
    <source>
        <dbReference type="SAM" id="MobiDB-lite"/>
    </source>
</evidence>
<dbReference type="SUPFAM" id="SSF54862">
    <property type="entry name" value="4Fe-4S ferredoxins"/>
    <property type="match status" value="1"/>
</dbReference>
<feature type="region of interest" description="Disordered" evidence="1">
    <location>
        <begin position="262"/>
        <end position="281"/>
    </location>
</feature>
<dbReference type="RefSeq" id="WP_338102818.1">
    <property type="nucleotide sequence ID" value="NZ_CP131060.1"/>
</dbReference>
<keyword evidence="3" id="KW-0560">Oxidoreductase</keyword>
<evidence type="ECO:0000259" key="2">
    <source>
        <dbReference type="PROSITE" id="PS51379"/>
    </source>
</evidence>
<proteinExistence type="predicted"/>
<name>A0AA96V2C2_9EURY</name>
<dbReference type="EC" id="1.17.99.6" evidence="3"/>
<dbReference type="PANTHER" id="PTHR42827">
    <property type="entry name" value="IRON-SULFUR CLUSTER-BINDING PROTEIN-RELATED"/>
    <property type="match status" value="1"/>
</dbReference>
<reference evidence="3 4" key="1">
    <citation type="submission" date="2023-07" db="EMBL/GenBank/DDBJ databases">
        <title>Closed genoem sequence of Methanosarcinaceae archaeon Ac7.</title>
        <authorList>
            <person name="Poehlein A."/>
            <person name="Protasov E."/>
            <person name="Platt K."/>
            <person name="Reeh H."/>
            <person name="Daniel R."/>
            <person name="Brune A."/>
        </authorList>
    </citation>
    <scope>NUCLEOTIDE SEQUENCE [LARGE SCALE GENOMIC DNA]</scope>
    <source>
        <strain evidence="3 4">Ac7</strain>
    </source>
</reference>
<sequence>MKTLYQLLLKKQMNHILPVFGFAPADAWKSEKKYPVPDEFFPENIFPSAKTVIVIGVPVNLPILETTPSVYYNEHYKTLNSFLDQEALLISQFLNEENMPSMPISRDGYAGISALVKNPAAAFSHKHAAYHAGLGTFGRNNTILTKRYGPRIRFTTVLTAATFDELGIPQKVSKGIKSNQKPEANLCIECMLCVRHCPAGAICGDKKMPYPLSKIDKQKCTAQSEKLAARGISPCGICIKVCPIGEDRNKFRRTDLSVYNYEKDNSSSNKENAPAEEMSQKTAEKIKLIQSWDHIRKYGQK</sequence>
<dbReference type="Gene3D" id="3.30.70.20">
    <property type="match status" value="1"/>
</dbReference>
<dbReference type="EMBL" id="CP131060">
    <property type="protein sequence ID" value="WNY24746.1"/>
    <property type="molecule type" value="Genomic_DNA"/>
</dbReference>
<accession>A0AA96V2C2</accession>
<evidence type="ECO:0000313" key="4">
    <source>
        <dbReference type="Proteomes" id="UP001303587"/>
    </source>
</evidence>
<dbReference type="InterPro" id="IPR017896">
    <property type="entry name" value="4Fe4S_Fe-S-bd"/>
</dbReference>
<keyword evidence="4" id="KW-1185">Reference proteome</keyword>
<evidence type="ECO:0000313" key="3">
    <source>
        <dbReference type="EMBL" id="WNY24746.1"/>
    </source>
</evidence>
<gene>
    <name evidence="3" type="primary">queG</name>
    <name evidence="3" type="ORF">MsAc7_02700</name>
</gene>
<dbReference type="GO" id="GO:0052693">
    <property type="term" value="F:epoxyqueuosine reductase activity"/>
    <property type="evidence" value="ECO:0007669"/>
    <property type="project" value="UniProtKB-EC"/>
</dbReference>
<dbReference type="InterPro" id="IPR017900">
    <property type="entry name" value="4Fe4S_Fe_S_CS"/>
</dbReference>
<dbReference type="PROSITE" id="PS51379">
    <property type="entry name" value="4FE4S_FER_2"/>
    <property type="match status" value="1"/>
</dbReference>
<feature type="domain" description="4Fe-4S ferredoxin-type" evidence="2">
    <location>
        <begin position="178"/>
        <end position="207"/>
    </location>
</feature>
<dbReference type="AlphaFoldDB" id="A0AA96V2C2"/>
<dbReference type="PANTHER" id="PTHR42827:SF1">
    <property type="entry name" value="IRON-SULFUR CLUSTER-BINDING PROTEIN"/>
    <property type="match status" value="1"/>
</dbReference>
<dbReference type="Proteomes" id="UP001303587">
    <property type="component" value="Chromosome"/>
</dbReference>
<protein>
    <submittedName>
        <fullName evidence="3">Epoxyqueuosine reductase</fullName>
        <ecNumber evidence="3">1.17.99.6</ecNumber>
    </submittedName>
</protein>
<dbReference type="PROSITE" id="PS00198">
    <property type="entry name" value="4FE4S_FER_1"/>
    <property type="match status" value="1"/>
</dbReference>
<dbReference type="GeneID" id="89229393"/>